<dbReference type="PANTHER" id="PTHR23248:SF9">
    <property type="entry name" value="PHOSPHOLIPID SCRAMBLASE"/>
    <property type="match status" value="1"/>
</dbReference>
<dbReference type="GO" id="GO:0017128">
    <property type="term" value="F:phospholipid scramblase activity"/>
    <property type="evidence" value="ECO:0007669"/>
    <property type="project" value="InterPro"/>
</dbReference>
<reference evidence="1 2" key="1">
    <citation type="submission" date="2019-05" db="EMBL/GenBank/DDBJ databases">
        <title>Draft genome sequence of Actinomadura sp. 14C53.</title>
        <authorList>
            <person name="Saricaoglu S."/>
            <person name="Isik K."/>
        </authorList>
    </citation>
    <scope>NUCLEOTIDE SEQUENCE [LARGE SCALE GENOMIC DNA]</scope>
    <source>
        <strain evidence="1 2">14C53</strain>
    </source>
</reference>
<dbReference type="OrthoDB" id="3468573at2"/>
<evidence type="ECO:0008006" key="3">
    <source>
        <dbReference type="Google" id="ProtNLM"/>
    </source>
</evidence>
<dbReference type="InterPro" id="IPR005552">
    <property type="entry name" value="Scramblase"/>
</dbReference>
<name>A0A5C4J1G0_9ACTN</name>
<dbReference type="AlphaFoldDB" id="A0A5C4J1G0"/>
<protein>
    <recommendedName>
        <fullName evidence="3">Scramblase</fullName>
    </recommendedName>
</protein>
<proteinExistence type="predicted"/>
<dbReference type="GO" id="GO:0005886">
    <property type="term" value="C:plasma membrane"/>
    <property type="evidence" value="ECO:0007669"/>
    <property type="project" value="TreeGrafter"/>
</dbReference>
<dbReference type="InterPro" id="IPR025659">
    <property type="entry name" value="Tubby-like_C"/>
</dbReference>
<dbReference type="PANTHER" id="PTHR23248">
    <property type="entry name" value="PHOSPHOLIPID SCRAMBLASE-RELATED"/>
    <property type="match status" value="1"/>
</dbReference>
<dbReference type="EMBL" id="VCKW01000315">
    <property type="protein sequence ID" value="TMQ90204.1"/>
    <property type="molecule type" value="Genomic_DNA"/>
</dbReference>
<keyword evidence="2" id="KW-1185">Reference proteome</keyword>
<dbReference type="Proteomes" id="UP000309174">
    <property type="component" value="Unassembled WGS sequence"/>
</dbReference>
<evidence type="ECO:0000313" key="1">
    <source>
        <dbReference type="EMBL" id="TMQ90204.1"/>
    </source>
</evidence>
<dbReference type="RefSeq" id="WP_138649762.1">
    <property type="nucleotide sequence ID" value="NZ_VCKW01000315.1"/>
</dbReference>
<gene>
    <name evidence="1" type="ORF">ETD83_36450</name>
</gene>
<dbReference type="Pfam" id="PF03803">
    <property type="entry name" value="Scramblase"/>
    <property type="match status" value="1"/>
</dbReference>
<evidence type="ECO:0000313" key="2">
    <source>
        <dbReference type="Proteomes" id="UP000309174"/>
    </source>
</evidence>
<comment type="caution">
    <text evidence="1">The sequence shown here is derived from an EMBL/GenBank/DDBJ whole genome shotgun (WGS) entry which is preliminary data.</text>
</comment>
<dbReference type="SUPFAM" id="SSF54518">
    <property type="entry name" value="Tubby C-terminal domain-like"/>
    <property type="match status" value="1"/>
</dbReference>
<organism evidence="1 2">
    <name type="scientific">Actinomadura soli</name>
    <dbReference type="NCBI Taxonomy" id="2508997"/>
    <lineage>
        <taxon>Bacteria</taxon>
        <taxon>Bacillati</taxon>
        <taxon>Actinomycetota</taxon>
        <taxon>Actinomycetes</taxon>
        <taxon>Streptosporangiales</taxon>
        <taxon>Thermomonosporaceae</taxon>
        <taxon>Actinomadura</taxon>
    </lineage>
</organism>
<sequence>MSDLFSSPVLRIEQPRRVPSAKSQYKVFDAGGTLLARAEERSVSLKRQAWRAVMLDGGDQRSVQVENAQGTPVLMIERPKTTRATWVSTPDGTLHGSIRMDAYQWRYLLLDAAERPVGKLDGNRTARKFRALDAAGTHVAQVDKKWKGMATELLTTADRYSVTFFHTLTDPLRILVVAAPIALDLMLYEGKDVPDFLDGLAP</sequence>
<accession>A0A5C4J1G0</accession>